<reference evidence="1" key="1">
    <citation type="submission" date="2020-11" db="EMBL/GenBank/DDBJ databases">
        <authorList>
            <consortium name="DOE Joint Genome Institute"/>
            <person name="Ahrendt S."/>
            <person name="Riley R."/>
            <person name="Andreopoulos W."/>
            <person name="Labutti K."/>
            <person name="Pangilinan J."/>
            <person name="Ruiz-Duenas F.J."/>
            <person name="Barrasa J.M."/>
            <person name="Sanchez-Garcia M."/>
            <person name="Camarero S."/>
            <person name="Miyauchi S."/>
            <person name="Serrano A."/>
            <person name="Linde D."/>
            <person name="Babiker R."/>
            <person name="Drula E."/>
            <person name="Ayuso-Fernandez I."/>
            <person name="Pacheco R."/>
            <person name="Padilla G."/>
            <person name="Ferreira P."/>
            <person name="Barriuso J."/>
            <person name="Kellner H."/>
            <person name="Castanera R."/>
            <person name="Alfaro M."/>
            <person name="Ramirez L."/>
            <person name="Pisabarro A.G."/>
            <person name="Kuo A."/>
            <person name="Tritt A."/>
            <person name="Lipzen A."/>
            <person name="He G."/>
            <person name="Yan M."/>
            <person name="Ng V."/>
            <person name="Cullen D."/>
            <person name="Martin F."/>
            <person name="Rosso M.-N."/>
            <person name="Henrissat B."/>
            <person name="Hibbett D."/>
            <person name="Martinez A.T."/>
            <person name="Grigoriev I.V."/>
        </authorList>
    </citation>
    <scope>NUCLEOTIDE SEQUENCE</scope>
    <source>
        <strain evidence="1">ATCC 90797</strain>
    </source>
</reference>
<sequence>MRPHSNIQIFTLHIRIQSAFGRVRNVTSLHPRTGVSPSRRLEIARYYALSVLMDEGSLPHASVSWPSVSRYCCTGDEVTSVPPLEGSEAYKGADWDTTLVRNSGTHPRIAVSAAPFGVSARGGAMNRRSIASPPYCTSSVLRQDGWRPASRKARLADETLLLNRWISGIGARIEYSREVKDGGRWGREASSAGGDGSRVVGATGSSSVQAYSYGFVGGERGSQASLPLYGTHIDIRGGVSLAERMSNVEEEGYSLPRMHDLVRSN</sequence>
<protein>
    <submittedName>
        <fullName evidence="1">Uncharacterized protein</fullName>
    </submittedName>
</protein>
<proteinExistence type="predicted"/>
<keyword evidence="2" id="KW-1185">Reference proteome</keyword>
<dbReference type="OrthoDB" id="10651029at2759"/>
<dbReference type="EMBL" id="MU154786">
    <property type="protein sequence ID" value="KAF9487357.1"/>
    <property type="molecule type" value="Genomic_DNA"/>
</dbReference>
<evidence type="ECO:0000313" key="2">
    <source>
        <dbReference type="Proteomes" id="UP000807025"/>
    </source>
</evidence>
<organism evidence="1 2">
    <name type="scientific">Pleurotus eryngii</name>
    <name type="common">Boletus of the steppes</name>
    <dbReference type="NCBI Taxonomy" id="5323"/>
    <lineage>
        <taxon>Eukaryota</taxon>
        <taxon>Fungi</taxon>
        <taxon>Dikarya</taxon>
        <taxon>Basidiomycota</taxon>
        <taxon>Agaricomycotina</taxon>
        <taxon>Agaricomycetes</taxon>
        <taxon>Agaricomycetidae</taxon>
        <taxon>Agaricales</taxon>
        <taxon>Pleurotineae</taxon>
        <taxon>Pleurotaceae</taxon>
        <taxon>Pleurotus</taxon>
    </lineage>
</organism>
<accession>A0A9P6D1E2</accession>
<evidence type="ECO:0000313" key="1">
    <source>
        <dbReference type="EMBL" id="KAF9487357.1"/>
    </source>
</evidence>
<dbReference type="Proteomes" id="UP000807025">
    <property type="component" value="Unassembled WGS sequence"/>
</dbReference>
<dbReference type="AlphaFoldDB" id="A0A9P6D1E2"/>
<comment type="caution">
    <text evidence="1">The sequence shown here is derived from an EMBL/GenBank/DDBJ whole genome shotgun (WGS) entry which is preliminary data.</text>
</comment>
<name>A0A9P6D1E2_PLEER</name>
<gene>
    <name evidence="1" type="ORF">BDN71DRAFT_1436918</name>
</gene>